<reference evidence="1" key="1">
    <citation type="submission" date="2022-07" db="EMBL/GenBank/DDBJ databases">
        <title>Phylogenomic reconstructions and comparative analyses of Kickxellomycotina fungi.</title>
        <authorList>
            <person name="Reynolds N.K."/>
            <person name="Stajich J.E."/>
            <person name="Barry K."/>
            <person name="Grigoriev I.V."/>
            <person name="Crous P."/>
            <person name="Smith M.E."/>
        </authorList>
    </citation>
    <scope>NUCLEOTIDE SEQUENCE</scope>
    <source>
        <strain evidence="1">Benny 63K</strain>
    </source>
</reference>
<dbReference type="EMBL" id="JANBPG010000006">
    <property type="protein sequence ID" value="KAJ1902105.1"/>
    <property type="molecule type" value="Genomic_DNA"/>
</dbReference>
<sequence>MAHQSGISVSDNLSAVFREALSGEHTRAIKVSIANERLEATAIQAVQGTFEDDFAHLSQLLDATLPSYILVCFDADDSPIAKWLLCTYVPDAAPVRAKMLYASSKASLTKCLGESYFSDEVFGTTVEEFSVDGYRQHRRHVESGAPLTEREEEMQRIRDIESSAAEVPTMDTRRNHVSGATVALSSDAEQALAEYAAGSVNLVTLSFDIGNEQFVLDRCESLQSHEELAKCLPADSPRYVLYWYGSSTSLFVYSCPTTSSIRERMIFSSFKYGFLVTIKGMGIDFDVKLEIDNPPAELSAEALAEEVGARTAAVAANAHVTQPKFKRPAPPGRRPRTNNNS</sequence>
<evidence type="ECO:0000313" key="1">
    <source>
        <dbReference type="EMBL" id="KAJ1902105.1"/>
    </source>
</evidence>
<accession>A0ACC1IWE8</accession>
<organism evidence="1 2">
    <name type="scientific">Kickxella alabastrina</name>
    <dbReference type="NCBI Taxonomy" id="61397"/>
    <lineage>
        <taxon>Eukaryota</taxon>
        <taxon>Fungi</taxon>
        <taxon>Fungi incertae sedis</taxon>
        <taxon>Zoopagomycota</taxon>
        <taxon>Kickxellomycotina</taxon>
        <taxon>Kickxellomycetes</taxon>
        <taxon>Kickxellales</taxon>
        <taxon>Kickxellaceae</taxon>
        <taxon>Kickxella</taxon>
    </lineage>
</organism>
<comment type="caution">
    <text evidence="1">The sequence shown here is derived from an EMBL/GenBank/DDBJ whole genome shotgun (WGS) entry which is preliminary data.</text>
</comment>
<gene>
    <name evidence="1" type="primary">TWF1</name>
    <name evidence="1" type="ORF">LPJ66_000280</name>
</gene>
<dbReference type="Proteomes" id="UP001150581">
    <property type="component" value="Unassembled WGS sequence"/>
</dbReference>
<proteinExistence type="predicted"/>
<name>A0ACC1IWE8_9FUNG</name>
<keyword evidence="2" id="KW-1185">Reference proteome</keyword>
<evidence type="ECO:0000313" key="2">
    <source>
        <dbReference type="Proteomes" id="UP001150581"/>
    </source>
</evidence>
<protein>
    <submittedName>
        <fullName evidence="1">Twinfilin-1</fullName>
    </submittedName>
</protein>